<keyword evidence="5" id="KW-1185">Reference proteome</keyword>
<evidence type="ECO:0000256" key="1">
    <source>
        <dbReference type="ARBA" id="ARBA00022801"/>
    </source>
</evidence>
<dbReference type="Gene3D" id="3.60.40.10">
    <property type="entry name" value="PPM-type phosphatase domain"/>
    <property type="match status" value="1"/>
</dbReference>
<gene>
    <name evidence="4" type="ORF">QC825_12340</name>
</gene>
<dbReference type="Pfam" id="PF07228">
    <property type="entry name" value="SpoIIE"/>
    <property type="match status" value="1"/>
</dbReference>
<accession>A0ABU1GXV9</accession>
<evidence type="ECO:0000259" key="3">
    <source>
        <dbReference type="SMART" id="SM00331"/>
    </source>
</evidence>
<organism evidence="4 5">
    <name type="scientific">Larsenimonas suaedae</name>
    <dbReference type="NCBI Taxonomy" id="1851019"/>
    <lineage>
        <taxon>Bacteria</taxon>
        <taxon>Pseudomonadati</taxon>
        <taxon>Pseudomonadota</taxon>
        <taxon>Gammaproteobacteria</taxon>
        <taxon>Oceanospirillales</taxon>
        <taxon>Halomonadaceae</taxon>
        <taxon>Larsenimonas</taxon>
    </lineage>
</organism>
<keyword evidence="2" id="KW-0175">Coiled coil</keyword>
<evidence type="ECO:0000313" key="5">
    <source>
        <dbReference type="Proteomes" id="UP001269375"/>
    </source>
</evidence>
<name>A0ABU1GXV9_9GAMM</name>
<comment type="caution">
    <text evidence="4">The sequence shown here is derived from an EMBL/GenBank/DDBJ whole genome shotgun (WGS) entry which is preliminary data.</text>
</comment>
<dbReference type="PANTHER" id="PTHR43156">
    <property type="entry name" value="STAGE II SPORULATION PROTEIN E-RELATED"/>
    <property type="match status" value="1"/>
</dbReference>
<keyword evidence="1" id="KW-0378">Hydrolase</keyword>
<feature type="domain" description="PPM-type phosphatase" evidence="3">
    <location>
        <begin position="164"/>
        <end position="376"/>
    </location>
</feature>
<dbReference type="SMART" id="SM00331">
    <property type="entry name" value="PP2C_SIG"/>
    <property type="match status" value="1"/>
</dbReference>
<dbReference type="Gene3D" id="1.20.5.390">
    <property type="entry name" value="L1 transposable element, trimerization domain"/>
    <property type="match status" value="1"/>
</dbReference>
<proteinExistence type="predicted"/>
<dbReference type="InterPro" id="IPR001932">
    <property type="entry name" value="PPM-type_phosphatase-like_dom"/>
</dbReference>
<dbReference type="InterPro" id="IPR036457">
    <property type="entry name" value="PPM-type-like_dom_sf"/>
</dbReference>
<dbReference type="RefSeq" id="WP_251593603.1">
    <property type="nucleotide sequence ID" value="NZ_JAMLJI010000003.1"/>
</dbReference>
<dbReference type="InterPro" id="IPR011006">
    <property type="entry name" value="CheY-like_superfamily"/>
</dbReference>
<sequence>MLSAQPVIGLIDRPGAFRDRLAGLLERFGYKAVAMDGLDALTRRVSLVVVHITALEGRQWDDLARRYPTLAVSDRTYDHVDIISAIDAGVEDYLIDPVINTSLFKRLIERALEDSERRQAAVRDRDRLEALNEQLQTHLTLLREDLYAGGQIQRKLLPVSPQRLNGLEASFWLAPSLYLSGDFLDYRALGAHYSLFTFIDVSGHGASSAFVTVLIKSLIQRVLAQWDGQHPEELLPAMLTSLNENLMETGVGKHAALFLGMIDRRSQTLFYSLGAQMPMPFIKEGNDVDVLSGDGPPIGLFPGVRFPVFERVLDAGFSLWLCSDGVFDCLQADTLDEKIEMLRLRVAESASIADLKGSLTLGDALPDDLTIMMLSGFHDD</sequence>
<evidence type="ECO:0000313" key="4">
    <source>
        <dbReference type="EMBL" id="MDR5896864.1"/>
    </source>
</evidence>
<feature type="coiled-coil region" evidence="2">
    <location>
        <begin position="118"/>
        <end position="145"/>
    </location>
</feature>
<dbReference type="Proteomes" id="UP001269375">
    <property type="component" value="Unassembled WGS sequence"/>
</dbReference>
<dbReference type="SUPFAM" id="SSF81606">
    <property type="entry name" value="PP2C-like"/>
    <property type="match status" value="1"/>
</dbReference>
<dbReference type="PANTHER" id="PTHR43156:SF9">
    <property type="entry name" value="HAMP DOMAIN-CONTAINING PROTEIN"/>
    <property type="match status" value="1"/>
</dbReference>
<dbReference type="SUPFAM" id="SSF52172">
    <property type="entry name" value="CheY-like"/>
    <property type="match status" value="1"/>
</dbReference>
<dbReference type="EMBL" id="JARWAO010000007">
    <property type="protein sequence ID" value="MDR5896864.1"/>
    <property type="molecule type" value="Genomic_DNA"/>
</dbReference>
<evidence type="ECO:0000256" key="2">
    <source>
        <dbReference type="SAM" id="Coils"/>
    </source>
</evidence>
<protein>
    <submittedName>
        <fullName evidence="4">SpoIIE family protein phosphatase</fullName>
    </submittedName>
</protein>
<reference evidence="4 5" key="1">
    <citation type="submission" date="2023-04" db="EMBL/GenBank/DDBJ databases">
        <title>A long-awaited taxogenomic arrangement of the family Halomonadaceae.</title>
        <authorList>
            <person name="De La Haba R."/>
            <person name="Chuvochina M."/>
            <person name="Wittouck S."/>
            <person name="Arahal D.R."/>
            <person name="Sanchez-Porro C."/>
            <person name="Hugenholtz P."/>
            <person name="Ventosa A."/>
        </authorList>
    </citation>
    <scope>NUCLEOTIDE SEQUENCE [LARGE SCALE GENOMIC DNA]</scope>
    <source>
        <strain evidence="4 5">DSM 22428</strain>
    </source>
</reference>
<dbReference type="InterPro" id="IPR052016">
    <property type="entry name" value="Bact_Sigma-Reg"/>
</dbReference>